<feature type="transmembrane region" description="Helical" evidence="1">
    <location>
        <begin position="12"/>
        <end position="38"/>
    </location>
</feature>
<evidence type="ECO:0000313" key="2">
    <source>
        <dbReference type="EMBL" id="KAJ3710918.1"/>
    </source>
</evidence>
<sequence>MQLKEKKYGIRYAWQWFSFGAAFVIAANVHATQLHVFWLTLEGSQLLANNRGASSFGAAFLIAANVHATQVHVFWLTLERSQSLANNRGSCLAPPSSLPQTFMQLGFIFLVEIGRISVARQQLRFLFGPAFLIAANVHATRPGMPPK</sequence>
<reference evidence="2" key="1">
    <citation type="submission" date="2022-08" db="EMBL/GenBank/DDBJ databases">
        <authorList>
            <consortium name="DOE Joint Genome Institute"/>
            <person name="Min B."/>
            <person name="Sierra-Patev S."/>
            <person name="Naranjo-Ortiz M."/>
            <person name="Looney B."/>
            <person name="Konkel Z."/>
            <person name="Slot J.C."/>
            <person name="Sakamoto Y."/>
            <person name="Steenwyk J.L."/>
            <person name="Rokas A."/>
            <person name="Carro J."/>
            <person name="Camarero S."/>
            <person name="Ferreira P."/>
            <person name="Molpeceres G."/>
            <person name="Ruiz-duenas F.J."/>
            <person name="Serrano A."/>
            <person name="Henrissat B."/>
            <person name="Drula E."/>
            <person name="Hughes K.W."/>
            <person name="Mata J.L."/>
            <person name="Ishikawa N.K."/>
            <person name="Vargas-Isla R."/>
            <person name="Ushijima S."/>
            <person name="Smith C.A."/>
            <person name="Ahrendt S."/>
            <person name="Andreopoulos W."/>
            <person name="He G."/>
            <person name="LaButti K."/>
            <person name="Lipzen A."/>
            <person name="Ng V."/>
            <person name="Riley R."/>
            <person name="Sandor L."/>
            <person name="Barry K."/>
            <person name="Martinez A.T."/>
            <person name="Xiao Y."/>
            <person name="Gibbons J.G."/>
            <person name="Terashima K."/>
            <person name="Hibbett D.S."/>
            <person name="Grigoriev I.V."/>
        </authorList>
    </citation>
    <scope>NUCLEOTIDE SEQUENCE</scope>
    <source>
        <strain evidence="2">ET3784</strain>
    </source>
</reference>
<organism evidence="2 3">
    <name type="scientific">Lentinula guzmanii</name>
    <dbReference type="NCBI Taxonomy" id="2804957"/>
    <lineage>
        <taxon>Eukaryota</taxon>
        <taxon>Fungi</taxon>
        <taxon>Dikarya</taxon>
        <taxon>Basidiomycota</taxon>
        <taxon>Agaricomycotina</taxon>
        <taxon>Agaricomycetes</taxon>
        <taxon>Agaricomycetidae</taxon>
        <taxon>Agaricales</taxon>
        <taxon>Marasmiineae</taxon>
        <taxon>Omphalotaceae</taxon>
        <taxon>Lentinula</taxon>
    </lineage>
</organism>
<evidence type="ECO:0000313" key="3">
    <source>
        <dbReference type="Proteomes" id="UP001176059"/>
    </source>
</evidence>
<evidence type="ECO:0000256" key="1">
    <source>
        <dbReference type="SAM" id="Phobius"/>
    </source>
</evidence>
<dbReference type="Proteomes" id="UP001176059">
    <property type="component" value="Unassembled WGS sequence"/>
</dbReference>
<dbReference type="AlphaFoldDB" id="A0AA38MTV8"/>
<protein>
    <submittedName>
        <fullName evidence="2">Uncharacterized protein</fullName>
    </submittedName>
</protein>
<proteinExistence type="predicted"/>
<accession>A0AA38MTV8</accession>
<gene>
    <name evidence="2" type="ORF">DFJ43DRAFT_1161946</name>
</gene>
<comment type="caution">
    <text evidence="2">The sequence shown here is derived from an EMBL/GenBank/DDBJ whole genome shotgun (WGS) entry which is preliminary data.</text>
</comment>
<dbReference type="EMBL" id="JANVFO010000127">
    <property type="protein sequence ID" value="KAJ3710918.1"/>
    <property type="molecule type" value="Genomic_DNA"/>
</dbReference>
<reference evidence="2" key="2">
    <citation type="journal article" date="2023" name="Proc. Natl. Acad. Sci. U.S.A.">
        <title>A global phylogenomic analysis of the shiitake genus Lentinula.</title>
        <authorList>
            <person name="Sierra-Patev S."/>
            <person name="Min B."/>
            <person name="Naranjo-Ortiz M."/>
            <person name="Looney B."/>
            <person name="Konkel Z."/>
            <person name="Slot J.C."/>
            <person name="Sakamoto Y."/>
            <person name="Steenwyk J.L."/>
            <person name="Rokas A."/>
            <person name="Carro J."/>
            <person name="Camarero S."/>
            <person name="Ferreira P."/>
            <person name="Molpeceres G."/>
            <person name="Ruiz-Duenas F.J."/>
            <person name="Serrano A."/>
            <person name="Henrissat B."/>
            <person name="Drula E."/>
            <person name="Hughes K.W."/>
            <person name="Mata J.L."/>
            <person name="Ishikawa N.K."/>
            <person name="Vargas-Isla R."/>
            <person name="Ushijima S."/>
            <person name="Smith C.A."/>
            <person name="Donoghue J."/>
            <person name="Ahrendt S."/>
            <person name="Andreopoulos W."/>
            <person name="He G."/>
            <person name="LaButti K."/>
            <person name="Lipzen A."/>
            <person name="Ng V."/>
            <person name="Riley R."/>
            <person name="Sandor L."/>
            <person name="Barry K."/>
            <person name="Martinez A.T."/>
            <person name="Xiao Y."/>
            <person name="Gibbons J.G."/>
            <person name="Terashima K."/>
            <person name="Grigoriev I.V."/>
            <person name="Hibbett D."/>
        </authorList>
    </citation>
    <scope>NUCLEOTIDE SEQUENCE</scope>
    <source>
        <strain evidence="2">ET3784</strain>
    </source>
</reference>
<keyword evidence="1" id="KW-1133">Transmembrane helix</keyword>
<name>A0AA38MTV8_9AGAR</name>
<feature type="transmembrane region" description="Helical" evidence="1">
    <location>
        <begin position="58"/>
        <end position="78"/>
    </location>
</feature>
<keyword evidence="1" id="KW-0472">Membrane</keyword>
<keyword evidence="3" id="KW-1185">Reference proteome</keyword>
<keyword evidence="1" id="KW-0812">Transmembrane</keyword>